<organism evidence="1 2">
    <name type="scientific">Pelagibacterium flavum</name>
    <dbReference type="NCBI Taxonomy" id="2984530"/>
    <lineage>
        <taxon>Bacteria</taxon>
        <taxon>Pseudomonadati</taxon>
        <taxon>Pseudomonadota</taxon>
        <taxon>Alphaproteobacteria</taxon>
        <taxon>Hyphomicrobiales</taxon>
        <taxon>Devosiaceae</taxon>
        <taxon>Pelagibacterium</taxon>
    </lineage>
</organism>
<evidence type="ECO:0000313" key="1">
    <source>
        <dbReference type="EMBL" id="UYQ71596.1"/>
    </source>
</evidence>
<evidence type="ECO:0000313" key="2">
    <source>
        <dbReference type="Proteomes" id="UP001163882"/>
    </source>
</evidence>
<gene>
    <name evidence="1" type="ORF">OF122_16355</name>
</gene>
<keyword evidence="2" id="KW-1185">Reference proteome</keyword>
<proteinExistence type="predicted"/>
<protein>
    <submittedName>
        <fullName evidence="1">DUF2948 family protein</fullName>
    </submittedName>
</protein>
<reference evidence="1" key="1">
    <citation type="submission" date="2022-10" db="EMBL/GenBank/DDBJ databases">
        <title>YIM 151497 complete genome.</title>
        <authorList>
            <person name="Chen X."/>
        </authorList>
    </citation>
    <scope>NUCLEOTIDE SEQUENCE</scope>
    <source>
        <strain evidence="1">YIM 151497</strain>
    </source>
</reference>
<accession>A0ABY6ILX3</accession>
<dbReference type="Pfam" id="PF11164">
    <property type="entry name" value="DUF2948"/>
    <property type="match status" value="1"/>
</dbReference>
<name>A0ABY6ILX3_9HYPH</name>
<sequence>MLAMTSIDPLPKATMTDLKLLALDSEDLEIVSAHVQDAVVRVGDMGYSKNDRRFVLLMNRYAWEAGDKRGQRKRAGLHFDHVTAAHAEGFDLNSKDGVLELLAVTFEPTDAPAGQVLLTFAGGGRVRLDAECLEARLRDLGGVWAARAQPKHDVD</sequence>
<dbReference type="EMBL" id="CP107716">
    <property type="protein sequence ID" value="UYQ71596.1"/>
    <property type="molecule type" value="Genomic_DNA"/>
</dbReference>
<dbReference type="Proteomes" id="UP001163882">
    <property type="component" value="Chromosome"/>
</dbReference>
<dbReference type="InterPro" id="IPR021335">
    <property type="entry name" value="DUF2948"/>
</dbReference>